<evidence type="ECO:0000313" key="3">
    <source>
        <dbReference type="Proteomes" id="UP001164761"/>
    </source>
</evidence>
<dbReference type="InterPro" id="IPR036249">
    <property type="entry name" value="Thioredoxin-like_sf"/>
</dbReference>
<dbReference type="InterPro" id="IPR051548">
    <property type="entry name" value="Grx-like_ET"/>
</dbReference>
<evidence type="ECO:0000259" key="1">
    <source>
        <dbReference type="Pfam" id="PF00462"/>
    </source>
</evidence>
<dbReference type="PANTHER" id="PTHR34386:SF1">
    <property type="entry name" value="GLUTAREDOXIN-LIKE PROTEIN NRDH"/>
    <property type="match status" value="1"/>
</dbReference>
<dbReference type="Gene3D" id="3.40.30.10">
    <property type="entry name" value="Glutaredoxin"/>
    <property type="match status" value="1"/>
</dbReference>
<reference evidence="2" key="1">
    <citation type="submission" date="2022-08" db="EMBL/GenBank/DDBJ databases">
        <title>Alicyclobacillus fastidiosus DSM 17978, complete genome.</title>
        <authorList>
            <person name="Wang Q."/>
            <person name="Cai R."/>
            <person name="Wang Z."/>
        </authorList>
    </citation>
    <scope>NUCLEOTIDE SEQUENCE</scope>
    <source>
        <strain evidence="2">DSM 17978</strain>
    </source>
</reference>
<accession>A0ABY6ZHN2</accession>
<keyword evidence="3" id="KW-1185">Reference proteome</keyword>
<dbReference type="Proteomes" id="UP001164761">
    <property type="component" value="Chromosome"/>
</dbReference>
<feature type="domain" description="Glutaredoxin" evidence="1">
    <location>
        <begin position="7"/>
        <end position="63"/>
    </location>
</feature>
<dbReference type="EMBL" id="CP104067">
    <property type="protein sequence ID" value="WAH42403.1"/>
    <property type="molecule type" value="Genomic_DNA"/>
</dbReference>
<dbReference type="SUPFAM" id="SSF52833">
    <property type="entry name" value="Thioredoxin-like"/>
    <property type="match status" value="1"/>
</dbReference>
<sequence length="80" mass="8694">MSTNARVEVYSSPACSDCSAGKKFLADHNIDYVDHDVSDLSEAEALKKLTGKSIVPTFVIGGKILYGFAASRKEIEDLLR</sequence>
<proteinExistence type="predicted"/>
<dbReference type="CDD" id="cd02976">
    <property type="entry name" value="NrdH"/>
    <property type="match status" value="1"/>
</dbReference>
<dbReference type="Pfam" id="PF00462">
    <property type="entry name" value="Glutaredoxin"/>
    <property type="match status" value="1"/>
</dbReference>
<organism evidence="2 3">
    <name type="scientific">Alicyclobacillus fastidiosus</name>
    <dbReference type="NCBI Taxonomy" id="392011"/>
    <lineage>
        <taxon>Bacteria</taxon>
        <taxon>Bacillati</taxon>
        <taxon>Bacillota</taxon>
        <taxon>Bacilli</taxon>
        <taxon>Bacillales</taxon>
        <taxon>Alicyclobacillaceae</taxon>
        <taxon>Alicyclobacillus</taxon>
    </lineage>
</organism>
<name>A0ABY6ZHN2_9BACL</name>
<dbReference type="PROSITE" id="PS51354">
    <property type="entry name" value="GLUTAREDOXIN_2"/>
    <property type="match status" value="1"/>
</dbReference>
<dbReference type="InterPro" id="IPR002109">
    <property type="entry name" value="Glutaredoxin"/>
</dbReference>
<evidence type="ECO:0000313" key="2">
    <source>
        <dbReference type="EMBL" id="WAH42403.1"/>
    </source>
</evidence>
<dbReference type="PANTHER" id="PTHR34386">
    <property type="entry name" value="GLUTAREDOXIN"/>
    <property type="match status" value="1"/>
</dbReference>
<protein>
    <submittedName>
        <fullName evidence="2">Glutaredoxin family protein</fullName>
    </submittedName>
</protein>
<gene>
    <name evidence="2" type="ORF">NZD89_02550</name>
</gene>
<dbReference type="RefSeq" id="WP_268006285.1">
    <property type="nucleotide sequence ID" value="NZ_BSUT01000001.1"/>
</dbReference>